<proteinExistence type="predicted"/>
<name>A0ABW1EHX0_9BACT</name>
<keyword evidence="2" id="KW-1185">Reference proteome</keyword>
<comment type="caution">
    <text evidence="1">The sequence shown here is derived from an EMBL/GenBank/DDBJ whole genome shotgun (WGS) entry which is preliminary data.</text>
</comment>
<dbReference type="Proteomes" id="UP001596091">
    <property type="component" value="Unassembled WGS sequence"/>
</dbReference>
<dbReference type="RefSeq" id="WP_263342225.1">
    <property type="nucleotide sequence ID" value="NZ_JAGSYH010000010.1"/>
</dbReference>
<sequence>MDKLYSWPWVEEQSATTSALWHECDTGPAPEAPLFTARQQHQRERAYDEALYAVEAELKRASKNLGGSSSRRFPPFRWIFPAPRPDFGTSNHEQNLATQSRVTDAFAQFAAQGLDLSADAIDLLTRDFLPTGTQLARWARSFDPSLSMADIIQASRNAWTACGLQPLFGMPQRLTPSILGYSLLYPYSDNLLDREDLSSAAKLHFSARFRQRLYGKELPIDDPRELALQTMIHLIESEYPRVDFPHVYDCLLAIHQAQENSLCQLRNRDLSEAEILAISCAKGGTSVLADAILTRGWLTAPEIHFAFEWGVLLQLGDDLQDLAEDQQRGSMTLFTLAAKRGIPLDDLTRQLLRFSDRVAARLEQLPHGTPTFRSLLRMAWRSLILCAIAYSHQHFSREFLAEAESISSFRFSFLRNRRDRLAGRQGLYKSLFDAFLAVPATGHGDLPTPESFSPVFSTEMPSLVP</sequence>
<gene>
    <name evidence="1" type="ORF">ACFPT7_16325</name>
</gene>
<dbReference type="EMBL" id="JBHSPH010000007">
    <property type="protein sequence ID" value="MFC5863876.1"/>
    <property type="molecule type" value="Genomic_DNA"/>
</dbReference>
<dbReference type="SUPFAM" id="SSF48576">
    <property type="entry name" value="Terpenoid synthases"/>
    <property type="match status" value="1"/>
</dbReference>
<evidence type="ECO:0000313" key="1">
    <source>
        <dbReference type="EMBL" id="MFC5863876.1"/>
    </source>
</evidence>
<protein>
    <submittedName>
        <fullName evidence="1">Uncharacterized protein</fullName>
    </submittedName>
</protein>
<dbReference type="InterPro" id="IPR008949">
    <property type="entry name" value="Isoprenoid_synthase_dom_sf"/>
</dbReference>
<evidence type="ECO:0000313" key="2">
    <source>
        <dbReference type="Proteomes" id="UP001596091"/>
    </source>
</evidence>
<organism evidence="1 2">
    <name type="scientific">Acidicapsa dinghuensis</name>
    <dbReference type="NCBI Taxonomy" id="2218256"/>
    <lineage>
        <taxon>Bacteria</taxon>
        <taxon>Pseudomonadati</taxon>
        <taxon>Acidobacteriota</taxon>
        <taxon>Terriglobia</taxon>
        <taxon>Terriglobales</taxon>
        <taxon>Acidobacteriaceae</taxon>
        <taxon>Acidicapsa</taxon>
    </lineage>
</organism>
<accession>A0ABW1EHX0</accession>
<reference evidence="2" key="1">
    <citation type="journal article" date="2019" name="Int. J. Syst. Evol. Microbiol.">
        <title>The Global Catalogue of Microorganisms (GCM) 10K type strain sequencing project: providing services to taxonomists for standard genome sequencing and annotation.</title>
        <authorList>
            <consortium name="The Broad Institute Genomics Platform"/>
            <consortium name="The Broad Institute Genome Sequencing Center for Infectious Disease"/>
            <person name="Wu L."/>
            <person name="Ma J."/>
        </authorList>
    </citation>
    <scope>NUCLEOTIDE SEQUENCE [LARGE SCALE GENOMIC DNA]</scope>
    <source>
        <strain evidence="2">JCM 4087</strain>
    </source>
</reference>